<evidence type="ECO:0000313" key="3">
    <source>
        <dbReference type="Proteomes" id="UP000016922"/>
    </source>
</evidence>
<gene>
    <name evidence="2" type="ORF">GLAREA_00364</name>
</gene>
<dbReference type="PROSITE" id="PS50181">
    <property type="entry name" value="FBOX"/>
    <property type="match status" value="1"/>
</dbReference>
<dbReference type="CDD" id="cd09917">
    <property type="entry name" value="F-box_SF"/>
    <property type="match status" value="1"/>
</dbReference>
<evidence type="ECO:0000313" key="2">
    <source>
        <dbReference type="EMBL" id="EPE29204.1"/>
    </source>
</evidence>
<dbReference type="SUPFAM" id="SSF81383">
    <property type="entry name" value="F-box domain"/>
    <property type="match status" value="1"/>
</dbReference>
<dbReference type="InterPro" id="IPR036047">
    <property type="entry name" value="F-box-like_dom_sf"/>
</dbReference>
<name>S3CW97_GLAL2</name>
<dbReference type="GeneID" id="19459422"/>
<evidence type="ECO:0000259" key="1">
    <source>
        <dbReference type="PROSITE" id="PS50181"/>
    </source>
</evidence>
<dbReference type="eggNOG" id="ENOG502SFSP">
    <property type="taxonomic scope" value="Eukaryota"/>
</dbReference>
<dbReference type="InterPro" id="IPR001810">
    <property type="entry name" value="F-box_dom"/>
</dbReference>
<dbReference type="RefSeq" id="XP_008083313.1">
    <property type="nucleotide sequence ID" value="XM_008085122.1"/>
</dbReference>
<protein>
    <submittedName>
        <fullName evidence="2">F-box</fullName>
    </submittedName>
</protein>
<feature type="domain" description="F-box" evidence="1">
    <location>
        <begin position="1"/>
        <end position="46"/>
    </location>
</feature>
<dbReference type="Pfam" id="PF12937">
    <property type="entry name" value="F-box-like"/>
    <property type="match status" value="1"/>
</dbReference>
<keyword evidence="3" id="KW-1185">Reference proteome</keyword>
<dbReference type="OrthoDB" id="5334391at2759"/>
<dbReference type="HOGENOM" id="CLU_1194977_0_0_1"/>
<dbReference type="Gene3D" id="1.20.1280.50">
    <property type="match status" value="1"/>
</dbReference>
<dbReference type="Proteomes" id="UP000016922">
    <property type="component" value="Unassembled WGS sequence"/>
</dbReference>
<dbReference type="EMBL" id="KE145367">
    <property type="protein sequence ID" value="EPE29204.1"/>
    <property type="molecule type" value="Genomic_DNA"/>
</dbReference>
<proteinExistence type="predicted"/>
<dbReference type="KEGG" id="glz:GLAREA_00364"/>
<organism evidence="2 3">
    <name type="scientific">Glarea lozoyensis (strain ATCC 20868 / MF5171)</name>
    <dbReference type="NCBI Taxonomy" id="1116229"/>
    <lineage>
        <taxon>Eukaryota</taxon>
        <taxon>Fungi</taxon>
        <taxon>Dikarya</taxon>
        <taxon>Ascomycota</taxon>
        <taxon>Pezizomycotina</taxon>
        <taxon>Leotiomycetes</taxon>
        <taxon>Helotiales</taxon>
        <taxon>Helotiaceae</taxon>
        <taxon>Glarea</taxon>
    </lineage>
</organism>
<dbReference type="SMART" id="SM00256">
    <property type="entry name" value="FBOX"/>
    <property type="match status" value="1"/>
</dbReference>
<sequence>MNLVELPNDLFLLIVAYLSPRDLILCRRVSRQFCSAFREDELNRHALLKHFPRARELRGASVDGWAELFSKVASRYHYLRAGKPRGIEKIAVAKSWLAPEWSSYYPIGQWQRELAFEGKRARFHYAETLWTYDDGYLVYPSASLKCYVVHDLESGTRHEIDIESKGKIVRRLRLKSQVLIVEWSEREAYHQLNETEEVHRHFATAYDIQHDLEDGKIRATFRYLVNPTLISY</sequence>
<reference evidence="2 3" key="1">
    <citation type="journal article" date="2013" name="BMC Genomics">
        <title>Genomics-driven discovery of the pneumocandin biosynthetic gene cluster in the fungus Glarea lozoyensis.</title>
        <authorList>
            <person name="Chen L."/>
            <person name="Yue Q."/>
            <person name="Zhang X."/>
            <person name="Xiang M."/>
            <person name="Wang C."/>
            <person name="Li S."/>
            <person name="Che Y."/>
            <person name="Ortiz-Lopez F.J."/>
            <person name="Bills G.F."/>
            <person name="Liu X."/>
            <person name="An Z."/>
        </authorList>
    </citation>
    <scope>NUCLEOTIDE SEQUENCE [LARGE SCALE GENOMIC DNA]</scope>
    <source>
        <strain evidence="3">ATCC 20868 / MF5171</strain>
    </source>
</reference>
<dbReference type="AlphaFoldDB" id="S3CW97"/>
<accession>S3CW97</accession>